<keyword evidence="2" id="KW-1185">Reference proteome</keyword>
<protein>
    <submittedName>
        <fullName evidence="1">Uncharacterized protein</fullName>
    </submittedName>
</protein>
<dbReference type="RefSeq" id="WP_212521585.1">
    <property type="nucleotide sequence ID" value="NZ_JAGSOH010000133.1"/>
</dbReference>
<sequence length="130" mass="14665">MSDVEIEYTPEQDWLSDAGKESVVWVRKEPRGGAMTVTEVGMRNEAGGQFTRLPAQMADLRLLCDAPGGGYFLEVLWIAQGRERMTQVWCSPNPAGTSERRVDEYLAARFLGGPRHVREITVVRTLRREP</sequence>
<proteinExistence type="predicted"/>
<accession>A0A941IKD4</accession>
<organism evidence="1 2">
    <name type="scientific">Actinospica acidithermotolerans</name>
    <dbReference type="NCBI Taxonomy" id="2828514"/>
    <lineage>
        <taxon>Bacteria</taxon>
        <taxon>Bacillati</taxon>
        <taxon>Actinomycetota</taxon>
        <taxon>Actinomycetes</taxon>
        <taxon>Catenulisporales</taxon>
        <taxon>Actinospicaceae</taxon>
        <taxon>Actinospica</taxon>
    </lineage>
</organism>
<evidence type="ECO:0000313" key="2">
    <source>
        <dbReference type="Proteomes" id="UP000676325"/>
    </source>
</evidence>
<evidence type="ECO:0000313" key="1">
    <source>
        <dbReference type="EMBL" id="MBR7830459.1"/>
    </source>
</evidence>
<comment type="caution">
    <text evidence="1">The sequence shown here is derived from an EMBL/GenBank/DDBJ whole genome shotgun (WGS) entry which is preliminary data.</text>
</comment>
<reference evidence="1" key="1">
    <citation type="submission" date="2021-04" db="EMBL/GenBank/DDBJ databases">
        <title>Genome based classification of Actinospica acidithermotolerans sp. nov., an actinobacterium isolated from an Indonesian hot spring.</title>
        <authorList>
            <person name="Kusuma A.B."/>
            <person name="Putra K.E."/>
            <person name="Nafisah S."/>
            <person name="Loh J."/>
            <person name="Nouioui I."/>
            <person name="Goodfellow M."/>
        </authorList>
    </citation>
    <scope>NUCLEOTIDE SEQUENCE</scope>
    <source>
        <strain evidence="1">MGRD01-02</strain>
    </source>
</reference>
<gene>
    <name evidence="1" type="ORF">KDK95_29430</name>
</gene>
<dbReference type="EMBL" id="JAGSOH010000133">
    <property type="protein sequence ID" value="MBR7830459.1"/>
    <property type="molecule type" value="Genomic_DNA"/>
</dbReference>
<dbReference type="AlphaFoldDB" id="A0A941IKD4"/>
<dbReference type="Proteomes" id="UP000676325">
    <property type="component" value="Unassembled WGS sequence"/>
</dbReference>
<name>A0A941IKD4_9ACTN</name>